<evidence type="ECO:0000313" key="3">
    <source>
        <dbReference type="Proteomes" id="UP001281410"/>
    </source>
</evidence>
<dbReference type="SUPFAM" id="SSF53098">
    <property type="entry name" value="Ribonuclease H-like"/>
    <property type="match status" value="1"/>
</dbReference>
<evidence type="ECO:0000259" key="1">
    <source>
        <dbReference type="Pfam" id="PF13456"/>
    </source>
</evidence>
<dbReference type="Pfam" id="PF13456">
    <property type="entry name" value="RVT_3"/>
    <property type="match status" value="1"/>
</dbReference>
<dbReference type="PANTHER" id="PTHR47723:SF19">
    <property type="entry name" value="POLYNUCLEOTIDYL TRANSFERASE, RIBONUCLEASE H-LIKE SUPERFAMILY PROTEIN"/>
    <property type="match status" value="1"/>
</dbReference>
<organism evidence="2 3">
    <name type="scientific">Dipteronia sinensis</name>
    <dbReference type="NCBI Taxonomy" id="43782"/>
    <lineage>
        <taxon>Eukaryota</taxon>
        <taxon>Viridiplantae</taxon>
        <taxon>Streptophyta</taxon>
        <taxon>Embryophyta</taxon>
        <taxon>Tracheophyta</taxon>
        <taxon>Spermatophyta</taxon>
        <taxon>Magnoliopsida</taxon>
        <taxon>eudicotyledons</taxon>
        <taxon>Gunneridae</taxon>
        <taxon>Pentapetalae</taxon>
        <taxon>rosids</taxon>
        <taxon>malvids</taxon>
        <taxon>Sapindales</taxon>
        <taxon>Sapindaceae</taxon>
        <taxon>Hippocastanoideae</taxon>
        <taxon>Acereae</taxon>
        <taxon>Dipteronia</taxon>
    </lineage>
</organism>
<feature type="domain" description="RNase H type-1" evidence="1">
    <location>
        <begin position="7"/>
        <end position="116"/>
    </location>
</feature>
<protein>
    <recommendedName>
        <fullName evidence="1">RNase H type-1 domain-containing protein</fullName>
    </recommendedName>
</protein>
<dbReference type="InterPro" id="IPR044730">
    <property type="entry name" value="RNase_H-like_dom_plant"/>
</dbReference>
<dbReference type="InterPro" id="IPR012337">
    <property type="entry name" value="RNaseH-like_sf"/>
</dbReference>
<dbReference type="InterPro" id="IPR036397">
    <property type="entry name" value="RNaseH_sf"/>
</dbReference>
<dbReference type="InterPro" id="IPR053151">
    <property type="entry name" value="RNase_H-like"/>
</dbReference>
<evidence type="ECO:0000313" key="2">
    <source>
        <dbReference type="EMBL" id="KAK3185216.1"/>
    </source>
</evidence>
<gene>
    <name evidence="2" type="ORF">Dsin_032502</name>
</gene>
<comment type="caution">
    <text evidence="2">The sequence shown here is derived from an EMBL/GenBank/DDBJ whole genome shotgun (WGS) entry which is preliminary data.</text>
</comment>
<dbReference type="AlphaFoldDB" id="A0AAD9ZNC3"/>
<dbReference type="PANTHER" id="PTHR47723">
    <property type="entry name" value="OS05G0353850 PROTEIN"/>
    <property type="match status" value="1"/>
</dbReference>
<dbReference type="Proteomes" id="UP001281410">
    <property type="component" value="Unassembled WGS sequence"/>
</dbReference>
<sequence>MGSYRVGIGIVIRDGSGHVMASCCQLLEAPFDSHVAAIMAIFRGMLFSKDCGLNPCVLESDNTVAVERVLNNNFLNASFGTILCEIADLRSQLTGMKIIATSSCVNRVAVRLAKLALETLMSTIWMEDYPVCLRDLIDADMPS</sequence>
<proteinExistence type="predicted"/>
<dbReference type="GO" id="GO:0004523">
    <property type="term" value="F:RNA-DNA hybrid ribonuclease activity"/>
    <property type="evidence" value="ECO:0007669"/>
    <property type="project" value="InterPro"/>
</dbReference>
<name>A0AAD9ZNC3_9ROSI</name>
<accession>A0AAD9ZNC3</accession>
<dbReference type="CDD" id="cd06222">
    <property type="entry name" value="RNase_H_like"/>
    <property type="match status" value="1"/>
</dbReference>
<dbReference type="GO" id="GO:0003676">
    <property type="term" value="F:nucleic acid binding"/>
    <property type="evidence" value="ECO:0007669"/>
    <property type="project" value="InterPro"/>
</dbReference>
<dbReference type="Gene3D" id="3.30.420.10">
    <property type="entry name" value="Ribonuclease H-like superfamily/Ribonuclease H"/>
    <property type="match status" value="1"/>
</dbReference>
<dbReference type="InterPro" id="IPR002156">
    <property type="entry name" value="RNaseH_domain"/>
</dbReference>
<reference evidence="2" key="1">
    <citation type="journal article" date="2023" name="Plant J.">
        <title>Genome sequences and population genomics provide insights into the demographic history, inbreeding, and mutation load of two 'living fossil' tree species of Dipteronia.</title>
        <authorList>
            <person name="Feng Y."/>
            <person name="Comes H.P."/>
            <person name="Chen J."/>
            <person name="Zhu S."/>
            <person name="Lu R."/>
            <person name="Zhang X."/>
            <person name="Li P."/>
            <person name="Qiu J."/>
            <person name="Olsen K.M."/>
            <person name="Qiu Y."/>
        </authorList>
    </citation>
    <scope>NUCLEOTIDE SEQUENCE</scope>
    <source>
        <strain evidence="2">NBL</strain>
    </source>
</reference>
<dbReference type="EMBL" id="JANJYJ010000010">
    <property type="protein sequence ID" value="KAK3185216.1"/>
    <property type="molecule type" value="Genomic_DNA"/>
</dbReference>
<keyword evidence="3" id="KW-1185">Reference proteome</keyword>